<gene>
    <name evidence="2" type="ORF">SM39_1537</name>
</gene>
<evidence type="ECO:0000256" key="1">
    <source>
        <dbReference type="SAM" id="MobiDB-lite"/>
    </source>
</evidence>
<dbReference type="AlphaFoldDB" id="A0AAT9E7I1"/>
<dbReference type="KEGG" id="smar:SM39_1537"/>
<proteinExistence type="predicted"/>
<name>A0AAT9E7I1_SERMA</name>
<organism evidence="2">
    <name type="scientific">Serratia marcescens SM39</name>
    <dbReference type="NCBI Taxonomy" id="1334564"/>
    <lineage>
        <taxon>Bacteria</taxon>
        <taxon>Pseudomonadati</taxon>
        <taxon>Pseudomonadota</taxon>
        <taxon>Gammaproteobacteria</taxon>
        <taxon>Enterobacterales</taxon>
        <taxon>Yersiniaceae</taxon>
        <taxon>Serratia</taxon>
    </lineage>
</organism>
<reference evidence="2" key="1">
    <citation type="journal article" date="2014" name="Genome Biol. Evol.">
        <title>Genome evolution and plasticity of Serratia marcescens, an important multidrug-resistant nosocomial pathogen.</title>
        <authorList>
            <person name="Iguchi A."/>
            <person name="Nagaya Y."/>
            <person name="Pradel E."/>
            <person name="Ooka T."/>
            <person name="Ogura Y."/>
            <person name="Katsura K."/>
            <person name="Kurokawa K."/>
            <person name="Oshima K."/>
            <person name="Hattori M."/>
            <person name="Parkhill J."/>
            <person name="Sebaihia M."/>
            <person name="Coulthurst S.J."/>
            <person name="Gotoh N."/>
            <person name="Thomson N.R."/>
            <person name="Ewbank J.J."/>
            <person name="Hayashi T."/>
        </authorList>
    </citation>
    <scope>NUCLEOTIDE SEQUENCE</scope>
    <source>
        <strain evidence="2">SM39</strain>
    </source>
</reference>
<sequence>MVANNLHSLSEKPQPPAVARLATGGRSGAKDVQMTLMEYITRHFNGDLHRYAQSEGVSREQIISWINNECHVIKGRLFMPVKHLPVEQAQ</sequence>
<protein>
    <submittedName>
        <fullName evidence="2">Uncharacterized protein</fullName>
    </submittedName>
</protein>
<accession>A0AAT9E7I1</accession>
<feature type="region of interest" description="Disordered" evidence="1">
    <location>
        <begin position="1"/>
        <end position="25"/>
    </location>
</feature>
<evidence type="ECO:0000313" key="2">
    <source>
        <dbReference type="EMBL" id="BAO33578.1"/>
    </source>
</evidence>
<dbReference type="EMBL" id="AP013063">
    <property type="protein sequence ID" value="BAO33578.1"/>
    <property type="molecule type" value="Genomic_DNA"/>
</dbReference>